<keyword evidence="6 10" id="KW-1133">Transmembrane helix</keyword>
<evidence type="ECO:0000313" key="12">
    <source>
        <dbReference type="Proteomes" id="UP000887574"/>
    </source>
</evidence>
<keyword evidence="4" id="KW-0732">Signal</keyword>
<evidence type="ECO:0000256" key="5">
    <source>
        <dbReference type="ARBA" id="ARBA00022824"/>
    </source>
</evidence>
<accession>A0A915D332</accession>
<protein>
    <recommendedName>
        <fullName evidence="9">BOS complex subunit NCLN</fullName>
    </recommendedName>
</protein>
<evidence type="ECO:0000256" key="8">
    <source>
        <dbReference type="ARBA" id="ARBA00023180"/>
    </source>
</evidence>
<dbReference type="AlphaFoldDB" id="A0A915D332"/>
<dbReference type="InterPro" id="IPR007484">
    <property type="entry name" value="Peptidase_M28"/>
</dbReference>
<evidence type="ECO:0000256" key="7">
    <source>
        <dbReference type="ARBA" id="ARBA00023136"/>
    </source>
</evidence>
<evidence type="ECO:0000256" key="10">
    <source>
        <dbReference type="SAM" id="Phobius"/>
    </source>
</evidence>
<evidence type="ECO:0000256" key="4">
    <source>
        <dbReference type="ARBA" id="ARBA00022729"/>
    </source>
</evidence>
<dbReference type="Gene3D" id="3.40.630.10">
    <property type="entry name" value="Zn peptidases"/>
    <property type="match status" value="1"/>
</dbReference>
<keyword evidence="5" id="KW-0256">Endoplasmic reticulum</keyword>
<comment type="similarity">
    <text evidence="2">Belongs to the nicastrin family.</text>
</comment>
<evidence type="ECO:0000256" key="1">
    <source>
        <dbReference type="ARBA" id="ARBA00004389"/>
    </source>
</evidence>
<feature type="transmembrane region" description="Helical" evidence="10">
    <location>
        <begin position="454"/>
        <end position="472"/>
    </location>
</feature>
<feature type="domain" description="Peptidase M28" evidence="11">
    <location>
        <begin position="178"/>
        <end position="285"/>
    </location>
</feature>
<dbReference type="PANTHER" id="PTHR31826">
    <property type="entry name" value="NICALIN"/>
    <property type="match status" value="1"/>
</dbReference>
<dbReference type="InterPro" id="IPR016574">
    <property type="entry name" value="Nicalin"/>
</dbReference>
<keyword evidence="8" id="KW-0325">Glycoprotein</keyword>
<dbReference type="GO" id="GO:0005789">
    <property type="term" value="C:endoplasmic reticulum membrane"/>
    <property type="evidence" value="ECO:0007669"/>
    <property type="project" value="UniProtKB-SubCell"/>
</dbReference>
<dbReference type="GO" id="GO:0009966">
    <property type="term" value="P:regulation of signal transduction"/>
    <property type="evidence" value="ECO:0007669"/>
    <property type="project" value="InterPro"/>
</dbReference>
<dbReference type="Proteomes" id="UP000887574">
    <property type="component" value="Unplaced"/>
</dbReference>
<dbReference type="WBParaSite" id="jg14906">
    <property type="protein sequence ID" value="jg14906"/>
    <property type="gene ID" value="jg14906"/>
</dbReference>
<keyword evidence="12" id="KW-1185">Reference proteome</keyword>
<evidence type="ECO:0000259" key="11">
    <source>
        <dbReference type="Pfam" id="PF04389"/>
    </source>
</evidence>
<organism evidence="12 13">
    <name type="scientific">Ditylenchus dipsaci</name>
    <dbReference type="NCBI Taxonomy" id="166011"/>
    <lineage>
        <taxon>Eukaryota</taxon>
        <taxon>Metazoa</taxon>
        <taxon>Ecdysozoa</taxon>
        <taxon>Nematoda</taxon>
        <taxon>Chromadorea</taxon>
        <taxon>Rhabditida</taxon>
        <taxon>Tylenchina</taxon>
        <taxon>Tylenchomorpha</taxon>
        <taxon>Sphaerularioidea</taxon>
        <taxon>Anguinidae</taxon>
        <taxon>Anguininae</taxon>
        <taxon>Ditylenchus</taxon>
    </lineage>
</organism>
<evidence type="ECO:0000256" key="3">
    <source>
        <dbReference type="ARBA" id="ARBA00022692"/>
    </source>
</evidence>
<dbReference type="Pfam" id="PF04389">
    <property type="entry name" value="Peptidase_M28"/>
    <property type="match status" value="1"/>
</dbReference>
<evidence type="ECO:0000256" key="2">
    <source>
        <dbReference type="ARBA" id="ARBA00007717"/>
    </source>
</evidence>
<reference evidence="13" key="1">
    <citation type="submission" date="2022-11" db="UniProtKB">
        <authorList>
            <consortium name="WormBaseParasite"/>
        </authorList>
    </citation>
    <scope>IDENTIFICATION</scope>
</reference>
<evidence type="ECO:0000256" key="6">
    <source>
        <dbReference type="ARBA" id="ARBA00022989"/>
    </source>
</evidence>
<name>A0A915D332_9BILA</name>
<keyword evidence="7 10" id="KW-0472">Membrane</keyword>
<proteinExistence type="inferred from homology"/>
<comment type="subcellular location">
    <subcellularLocation>
        <location evidence="1">Endoplasmic reticulum membrane</location>
        <topology evidence="1">Single-pass membrane protein</topology>
    </subcellularLocation>
</comment>
<keyword evidence="3 10" id="KW-0812">Transmembrane</keyword>
<sequence length="493" mass="55227">MQEEFFDALRHIFILLWIGSFFPCILVHASNIVPDKSNEIEIRAFRLQQYEFAGKPYGSKSWKVLYEAVSLNGSTLRKCVLVSWRDLVNKELESTIGAAVGAVVVAIPEDLNALTENEKQAFQSLEQKFYNFRTEQGRILRSKHTYVQHLYNSVAANNFQISSSNSATSNLVTLKNYNVLGHLNAGERGKPYIFVVAYYDTHSMAPVRFNSGVDSNGSGVATLLEILAILSRFYSDAGNRAKYNIVFVLSTAGKFNYQGSRQWIEDFQEKHSDENVVFSLCLDASRCGVQENQLVCRSVGLEHEVYNIRRIHALTISHFDNHLNPMRNSMLDTRESVDVDALEKNVKTIANALVSFVYELDPSLCSTNQSKNGCSLLTGSSGVNRQRLVGWLDTFGSSPRSIASAHTSKVVVADLKDIVGRYADKAVLAEVNVADYVLYDVFEDNLSADIVKPAIFELFLAVLICAYLFVIYQFSLHAQSILETSIVRLKKLT</sequence>
<evidence type="ECO:0000313" key="13">
    <source>
        <dbReference type="WBParaSite" id="jg14906"/>
    </source>
</evidence>
<dbReference type="SUPFAM" id="SSF53187">
    <property type="entry name" value="Zn-dependent exopeptidases"/>
    <property type="match status" value="1"/>
</dbReference>
<feature type="transmembrane region" description="Helical" evidence="10">
    <location>
        <begin position="12"/>
        <end position="33"/>
    </location>
</feature>
<evidence type="ECO:0000256" key="9">
    <source>
        <dbReference type="ARBA" id="ARBA00034873"/>
    </source>
</evidence>